<dbReference type="PANTHER" id="PTHR22938:SF0">
    <property type="entry name" value="E3 UBIQUITIN-PROTEIN LIGASE ZNF598"/>
    <property type="match status" value="1"/>
</dbReference>
<keyword evidence="3" id="KW-0862">Zinc</keyword>
<evidence type="ECO:0000256" key="1">
    <source>
        <dbReference type="ARBA" id="ARBA00022723"/>
    </source>
</evidence>
<evidence type="ECO:0000259" key="5">
    <source>
        <dbReference type="PROSITE" id="PS50089"/>
    </source>
</evidence>
<feature type="domain" description="RING-type" evidence="5">
    <location>
        <begin position="29"/>
        <end position="69"/>
    </location>
</feature>
<keyword evidence="2 4" id="KW-0863">Zinc-finger</keyword>
<evidence type="ECO:0000313" key="6">
    <source>
        <dbReference type="EMBL" id="KAK2097364.1"/>
    </source>
</evidence>
<evidence type="ECO:0000313" key="7">
    <source>
        <dbReference type="Proteomes" id="UP001266305"/>
    </source>
</evidence>
<keyword evidence="7" id="KW-1185">Reference proteome</keyword>
<gene>
    <name evidence="6" type="ORF">P7K49_022815</name>
</gene>
<dbReference type="PROSITE" id="PS50089">
    <property type="entry name" value="ZF_RING_2"/>
    <property type="match status" value="1"/>
</dbReference>
<accession>A0ABQ9UJY2</accession>
<protein>
    <recommendedName>
        <fullName evidence="5">RING-type domain-containing protein</fullName>
    </recommendedName>
</protein>
<dbReference type="SUPFAM" id="SSF57850">
    <property type="entry name" value="RING/U-box"/>
    <property type="match status" value="1"/>
</dbReference>
<dbReference type="EMBL" id="JASSZA010000011">
    <property type="protein sequence ID" value="KAK2097364.1"/>
    <property type="molecule type" value="Genomic_DNA"/>
</dbReference>
<comment type="caution">
    <text evidence="6">The sequence shown here is derived from an EMBL/GenBank/DDBJ whole genome shotgun (WGS) entry which is preliminary data.</text>
</comment>
<dbReference type="InterPro" id="IPR001841">
    <property type="entry name" value="Znf_RING"/>
</dbReference>
<dbReference type="Pfam" id="PF25447">
    <property type="entry name" value="RING_ZNF598"/>
    <property type="match status" value="1"/>
</dbReference>
<evidence type="ECO:0000256" key="4">
    <source>
        <dbReference type="PROSITE-ProRule" id="PRU00175"/>
    </source>
</evidence>
<dbReference type="InterPro" id="IPR041888">
    <property type="entry name" value="RING-HC_ZNF598/HEL2"/>
</dbReference>
<evidence type="ECO:0000256" key="3">
    <source>
        <dbReference type="ARBA" id="ARBA00022833"/>
    </source>
</evidence>
<keyword evidence="1" id="KW-0479">Metal-binding</keyword>
<dbReference type="InterPro" id="IPR044288">
    <property type="entry name" value="ZNF598/HEL2"/>
</dbReference>
<dbReference type="InterPro" id="IPR013083">
    <property type="entry name" value="Znf_RING/FYVE/PHD"/>
</dbReference>
<dbReference type="PANTHER" id="PTHR22938">
    <property type="entry name" value="ZINC FINGER PROTEIN 598"/>
    <property type="match status" value="1"/>
</dbReference>
<evidence type="ECO:0000256" key="2">
    <source>
        <dbReference type="ARBA" id="ARBA00022771"/>
    </source>
</evidence>
<organism evidence="6 7">
    <name type="scientific">Saguinus oedipus</name>
    <name type="common">Cotton-top tamarin</name>
    <name type="synonym">Oedipomidas oedipus</name>
    <dbReference type="NCBI Taxonomy" id="9490"/>
    <lineage>
        <taxon>Eukaryota</taxon>
        <taxon>Metazoa</taxon>
        <taxon>Chordata</taxon>
        <taxon>Craniata</taxon>
        <taxon>Vertebrata</taxon>
        <taxon>Euteleostomi</taxon>
        <taxon>Mammalia</taxon>
        <taxon>Eutheria</taxon>
        <taxon>Euarchontoglires</taxon>
        <taxon>Primates</taxon>
        <taxon>Haplorrhini</taxon>
        <taxon>Platyrrhini</taxon>
        <taxon>Cebidae</taxon>
        <taxon>Callitrichinae</taxon>
        <taxon>Saguinus</taxon>
    </lineage>
</organism>
<name>A0ABQ9UJY2_SAGOE</name>
<proteinExistence type="predicted"/>
<reference evidence="6 7" key="1">
    <citation type="submission" date="2023-05" db="EMBL/GenBank/DDBJ databases">
        <title>B98-5 Cell Line De Novo Hybrid Assembly: An Optical Mapping Approach.</title>
        <authorList>
            <person name="Kananen K."/>
            <person name="Auerbach J.A."/>
            <person name="Kautto E."/>
            <person name="Blachly J.S."/>
        </authorList>
    </citation>
    <scope>NUCLEOTIDE SEQUENCE [LARGE SCALE GENOMIC DNA]</scope>
    <source>
        <strain evidence="6">B95-8</strain>
        <tissue evidence="6">Cell line</tissue>
    </source>
</reference>
<dbReference type="Proteomes" id="UP001266305">
    <property type="component" value="Unassembled WGS sequence"/>
</dbReference>
<sequence length="157" mass="16172">MAAAAGTEGRRAALEAAAAAAPERGGGSCVLCCGDLEATALGRCDHPVCYRCSTKMRVLCEQRYCAVCREELRQVRGAGGAAGLLEAGRGLCLPTVRPRAPASKTGLRATWGGVPAVWLTAGRWGWEAGGGRAEASIQVEETRQGGSSDAIRLGSRA</sequence>
<dbReference type="Gene3D" id="3.30.40.10">
    <property type="entry name" value="Zinc/RING finger domain, C3HC4 (zinc finger)"/>
    <property type="match status" value="1"/>
</dbReference>
<dbReference type="CDD" id="cd16615">
    <property type="entry name" value="RING-HC_ZNF598"/>
    <property type="match status" value="1"/>
</dbReference>